<name>A0A7Y0F0C1_9BIFI</name>
<reference evidence="2 3" key="1">
    <citation type="submission" date="2020-02" db="EMBL/GenBank/DDBJ databases">
        <title>Characterization of phylogenetic diversity of novel bifidobacterial species isolated in Czech ZOOs.</title>
        <authorList>
            <person name="Lugli G.A."/>
            <person name="Vera N.B."/>
            <person name="Ventura M."/>
        </authorList>
    </citation>
    <scope>NUCLEOTIDE SEQUENCE [LARGE SCALE GENOMIC DNA]</scope>
    <source>
        <strain evidence="2 3">DSM 109958</strain>
    </source>
</reference>
<keyword evidence="3" id="KW-1185">Reference proteome</keyword>
<accession>A0A7Y0F0C1</accession>
<dbReference type="AlphaFoldDB" id="A0A7Y0F0C1"/>
<evidence type="ECO:0000256" key="1">
    <source>
        <dbReference type="SAM" id="Coils"/>
    </source>
</evidence>
<evidence type="ECO:0000313" key="2">
    <source>
        <dbReference type="EMBL" id="NMM99670.1"/>
    </source>
</evidence>
<protein>
    <submittedName>
        <fullName evidence="2">Uncharacterized protein</fullName>
    </submittedName>
</protein>
<organism evidence="2 3">
    <name type="scientific">Bifidobacterium moraviense</name>
    <dbReference type="NCBI Taxonomy" id="2675323"/>
    <lineage>
        <taxon>Bacteria</taxon>
        <taxon>Bacillati</taxon>
        <taxon>Actinomycetota</taxon>
        <taxon>Actinomycetes</taxon>
        <taxon>Bifidobacteriales</taxon>
        <taxon>Bifidobacteriaceae</taxon>
        <taxon>Bifidobacterium</taxon>
    </lineage>
</organism>
<comment type="caution">
    <text evidence="2">The sequence shown here is derived from an EMBL/GenBank/DDBJ whole genome shotgun (WGS) entry which is preliminary data.</text>
</comment>
<keyword evidence="1" id="KW-0175">Coiled coil</keyword>
<gene>
    <name evidence="2" type="ORF">G1C96_0248</name>
</gene>
<proteinExistence type="predicted"/>
<sequence length="69" mass="8188">MGLADAAEMTGLQRHTISICMRKRGIDPVMRDDEPSYPVDEVLELRNRLRRKKLEALEEFDRMLKEWDL</sequence>
<evidence type="ECO:0000313" key="3">
    <source>
        <dbReference type="Proteomes" id="UP000588277"/>
    </source>
</evidence>
<feature type="coiled-coil region" evidence="1">
    <location>
        <begin position="39"/>
        <end position="66"/>
    </location>
</feature>
<dbReference type="EMBL" id="JAAIIH010000001">
    <property type="protein sequence ID" value="NMM99670.1"/>
    <property type="molecule type" value="Genomic_DNA"/>
</dbReference>
<dbReference type="Proteomes" id="UP000588277">
    <property type="component" value="Unassembled WGS sequence"/>
</dbReference>